<evidence type="ECO:0000313" key="4">
    <source>
        <dbReference type="Proteomes" id="UP000294856"/>
    </source>
</evidence>
<accession>A0A4R1FK02</accession>
<feature type="transmembrane region" description="Helical" evidence="2">
    <location>
        <begin position="281"/>
        <end position="303"/>
    </location>
</feature>
<gene>
    <name evidence="3" type="ORF">DFR71_4989</name>
</gene>
<dbReference type="InterPro" id="IPR023840">
    <property type="entry name" value="T7SS_Rv3446c"/>
</dbReference>
<dbReference type="Proteomes" id="UP000294856">
    <property type="component" value="Unassembled WGS sequence"/>
</dbReference>
<dbReference type="EMBL" id="SMFR01000004">
    <property type="protein sequence ID" value="TCJ94390.1"/>
    <property type="molecule type" value="Genomic_DNA"/>
</dbReference>
<reference evidence="3 4" key="1">
    <citation type="submission" date="2019-03" db="EMBL/GenBank/DDBJ databases">
        <title>Genomic Encyclopedia of Type Strains, Phase IV (KMG-IV): sequencing the most valuable type-strain genomes for metagenomic binning, comparative biology and taxonomic classification.</title>
        <authorList>
            <person name="Goeker M."/>
        </authorList>
    </citation>
    <scope>NUCLEOTIDE SEQUENCE [LARGE SCALE GENOMIC DNA]</scope>
    <source>
        <strain evidence="3 4">DSM 44684</strain>
    </source>
</reference>
<feature type="compositionally biased region" description="Polar residues" evidence="1">
    <location>
        <begin position="328"/>
        <end position="349"/>
    </location>
</feature>
<evidence type="ECO:0000256" key="1">
    <source>
        <dbReference type="SAM" id="MobiDB-lite"/>
    </source>
</evidence>
<organism evidence="3 4">
    <name type="scientific">Nocardia alba</name>
    <dbReference type="NCBI Taxonomy" id="225051"/>
    <lineage>
        <taxon>Bacteria</taxon>
        <taxon>Bacillati</taxon>
        <taxon>Actinomycetota</taxon>
        <taxon>Actinomycetes</taxon>
        <taxon>Mycobacteriales</taxon>
        <taxon>Nocardiaceae</taxon>
        <taxon>Nocardia</taxon>
    </lineage>
</organism>
<evidence type="ECO:0000313" key="3">
    <source>
        <dbReference type="EMBL" id="TCJ94390.1"/>
    </source>
</evidence>
<keyword evidence="2" id="KW-0472">Membrane</keyword>
<dbReference type="OrthoDB" id="4412823at2"/>
<dbReference type="NCBIfam" id="TIGR03931">
    <property type="entry name" value="T7SS_Rv3446c"/>
    <property type="match status" value="1"/>
</dbReference>
<keyword evidence="4" id="KW-1185">Reference proteome</keyword>
<dbReference type="AlphaFoldDB" id="A0A4R1FK02"/>
<keyword evidence="2" id="KW-0812">Transmembrane</keyword>
<evidence type="ECO:0000256" key="2">
    <source>
        <dbReference type="SAM" id="Phobius"/>
    </source>
</evidence>
<keyword evidence="2" id="KW-1133">Transmembrane helix</keyword>
<name>A0A4R1FK02_9NOCA</name>
<dbReference type="STRING" id="1210063.GCA_001612665_01739"/>
<protein>
    <submittedName>
        <fullName evidence="3">Type VII secretion-associated protein (TIGR03931 family)</fullName>
    </submittedName>
</protein>
<dbReference type="RefSeq" id="WP_067448150.1">
    <property type="nucleotide sequence ID" value="NZ_SMFR01000004.1"/>
</dbReference>
<proteinExistence type="predicted"/>
<comment type="caution">
    <text evidence="3">The sequence shown here is derived from an EMBL/GenBank/DDBJ whole genome shotgun (WGS) entry which is preliminary data.</text>
</comment>
<sequence length="483" mass="49994">MTVVELVVSEAKVWARGATTHCDVAPSVVLGSNGSDLVVGEPLTPPTQAVSVVQYLSGGVLALPPRMPTVDQALSAVLGAIMDTLRVTPLCERIVVVHPTWWGQPELDLFGTTAQRFTHEVVFETCALRASAIDVAASRSRRTAIIEFGTLSTSVASVTYDTYGTHVEAVEVEPNLAASELAGEEGFGQLVALLGRLLADRPADVVQVFGATDPAILAAVTAAVESACGADVPVSPLTGTDLARPTHKAPAYTPNIPPAAEWMQPLRERAAATNPVDRRPLYLGAAALAAVVAAAAIGGFFLFGSGDQQATAAVATTPIPVVTSAAPQPTSAKPQPTSAKPQPKPTTATVGRVVVEIPAGWHRTTATDARADLTPDDAARHRITITQKPVSASAGYDEVAADLAAQIAAKPAGTVTPVRRDVVFAGRPGLSYEERPADGSTVRWQVLVERGVQVSVGCQYAAGGWDGVMTACEQVVGAVHVGP</sequence>
<feature type="region of interest" description="Disordered" evidence="1">
    <location>
        <begin position="325"/>
        <end position="349"/>
    </location>
</feature>